<dbReference type="PANTHER" id="PTHR11067:SF9">
    <property type="entry name" value="INOSINE TRIPHOSPHATE PYROPHOSPHATASE"/>
    <property type="match status" value="1"/>
</dbReference>
<organism evidence="9 10">
    <name type="scientific">Natronococcus amylolyticus DSM 10524</name>
    <dbReference type="NCBI Taxonomy" id="1227497"/>
    <lineage>
        <taxon>Archaea</taxon>
        <taxon>Methanobacteriati</taxon>
        <taxon>Methanobacteriota</taxon>
        <taxon>Stenosarchaea group</taxon>
        <taxon>Halobacteria</taxon>
        <taxon>Halobacteriales</taxon>
        <taxon>Natrialbaceae</taxon>
        <taxon>Natronococcus</taxon>
    </lineage>
</organism>
<feature type="active site" description="Proton acceptor" evidence="7">
    <location>
        <position position="66"/>
    </location>
</feature>
<keyword evidence="10" id="KW-1185">Reference proteome</keyword>
<evidence type="ECO:0000313" key="9">
    <source>
        <dbReference type="EMBL" id="ELY61750.1"/>
    </source>
</evidence>
<dbReference type="STRING" id="1227497.C491_00460"/>
<accession>L9XJ52</accession>
<keyword evidence="3 7" id="KW-0547">Nucleotide-binding</keyword>
<name>L9XJ52_9EURY</name>
<dbReference type="AlphaFoldDB" id="L9XJ52"/>
<dbReference type="HAMAP" id="MF_01405">
    <property type="entry name" value="Non_canon_purine_NTPase"/>
    <property type="match status" value="1"/>
</dbReference>
<dbReference type="GO" id="GO:0046872">
    <property type="term" value="F:metal ion binding"/>
    <property type="evidence" value="ECO:0007669"/>
    <property type="project" value="UniProtKB-KW"/>
</dbReference>
<comment type="catalytic activity">
    <reaction evidence="7">
        <text>dITP + H2O = dIMP + diphosphate + H(+)</text>
        <dbReference type="Rhea" id="RHEA:28342"/>
        <dbReference type="ChEBI" id="CHEBI:15377"/>
        <dbReference type="ChEBI" id="CHEBI:15378"/>
        <dbReference type="ChEBI" id="CHEBI:33019"/>
        <dbReference type="ChEBI" id="CHEBI:61194"/>
        <dbReference type="ChEBI" id="CHEBI:61382"/>
        <dbReference type="EC" id="3.6.1.66"/>
    </reaction>
</comment>
<dbReference type="SUPFAM" id="SSF52972">
    <property type="entry name" value="ITPase-like"/>
    <property type="match status" value="1"/>
</dbReference>
<dbReference type="RefSeq" id="WP_005552920.1">
    <property type="nucleotide sequence ID" value="NZ_AOIB01000003.1"/>
</dbReference>
<dbReference type="EMBL" id="AOIB01000003">
    <property type="protein sequence ID" value="ELY61750.1"/>
    <property type="molecule type" value="Genomic_DNA"/>
</dbReference>
<dbReference type="eggNOG" id="arCOG04184">
    <property type="taxonomic scope" value="Archaea"/>
</dbReference>
<dbReference type="Pfam" id="PF01725">
    <property type="entry name" value="Ham1p_like"/>
    <property type="match status" value="1"/>
</dbReference>
<sequence>MTVRFVTGNEGKVAEARDYLEGIDTVEQVEYDYAELQSDSLEEIVTRGAEEAYAELGSEGAVLVDDTGLFVEALDGFPGPYSAYVEDTLGIERVWRLASEEESRRARFRTVLAYADEERTETFEGAVAGTLVAPRGEDGFGYDPIFEYNGRTFAEMDTEEKNAISHRGRALEAFAEWYGGR</sequence>
<dbReference type="PATRIC" id="fig|1227497.3.peg.97"/>
<feature type="binding site" evidence="7">
    <location>
        <position position="35"/>
    </location>
    <ligand>
        <name>Mg(2+)</name>
        <dbReference type="ChEBI" id="CHEBI:18420"/>
    </ligand>
</feature>
<comment type="catalytic activity">
    <reaction evidence="7">
        <text>ITP + H2O = IMP + diphosphate + H(+)</text>
        <dbReference type="Rhea" id="RHEA:29399"/>
        <dbReference type="ChEBI" id="CHEBI:15377"/>
        <dbReference type="ChEBI" id="CHEBI:15378"/>
        <dbReference type="ChEBI" id="CHEBI:33019"/>
        <dbReference type="ChEBI" id="CHEBI:58053"/>
        <dbReference type="ChEBI" id="CHEBI:61402"/>
        <dbReference type="EC" id="3.6.1.66"/>
    </reaction>
</comment>
<keyword evidence="6 7" id="KW-0546">Nucleotide metabolism</keyword>
<dbReference type="GO" id="GO:0036220">
    <property type="term" value="F:ITP diphosphatase activity"/>
    <property type="evidence" value="ECO:0007669"/>
    <property type="project" value="UniProtKB-UniRule"/>
</dbReference>
<evidence type="ECO:0000313" key="10">
    <source>
        <dbReference type="Proteomes" id="UP000011688"/>
    </source>
</evidence>
<feature type="binding site" evidence="7">
    <location>
        <begin position="140"/>
        <end position="143"/>
    </location>
    <ligand>
        <name>substrate</name>
    </ligand>
</feature>
<evidence type="ECO:0000256" key="7">
    <source>
        <dbReference type="HAMAP-Rule" id="MF_01405"/>
    </source>
</evidence>
<comment type="cofactor">
    <cofactor evidence="7">
        <name>Mg(2+)</name>
        <dbReference type="ChEBI" id="CHEBI:18420"/>
    </cofactor>
    <text evidence="7">Binds 1 Mg(2+) ion per subunit.</text>
</comment>
<keyword evidence="5 7" id="KW-0460">Magnesium</keyword>
<dbReference type="CDD" id="cd00515">
    <property type="entry name" value="HAM1"/>
    <property type="match status" value="1"/>
</dbReference>
<feature type="binding site" evidence="7">
    <location>
        <position position="161"/>
    </location>
    <ligand>
        <name>substrate</name>
    </ligand>
</feature>
<dbReference type="OrthoDB" id="372108at2157"/>
<reference evidence="9 10" key="1">
    <citation type="journal article" date="2014" name="PLoS Genet.">
        <title>Phylogenetically driven sequencing of extremely halophilic archaea reveals strategies for static and dynamic osmo-response.</title>
        <authorList>
            <person name="Becker E.A."/>
            <person name="Seitzer P.M."/>
            <person name="Tritt A."/>
            <person name="Larsen D."/>
            <person name="Krusor M."/>
            <person name="Yao A.I."/>
            <person name="Wu D."/>
            <person name="Madern D."/>
            <person name="Eisen J.A."/>
            <person name="Darling A.E."/>
            <person name="Facciotti M.T."/>
        </authorList>
    </citation>
    <scope>NUCLEOTIDE SEQUENCE [LARGE SCALE GENOMIC DNA]</scope>
    <source>
        <strain evidence="9 10">DSM 10524</strain>
    </source>
</reference>
<evidence type="ECO:0000256" key="4">
    <source>
        <dbReference type="ARBA" id="ARBA00022801"/>
    </source>
</evidence>
<dbReference type="PANTHER" id="PTHR11067">
    <property type="entry name" value="INOSINE TRIPHOSPHATE PYROPHOSPHATASE/HAM1 PROTEIN"/>
    <property type="match status" value="1"/>
</dbReference>
<dbReference type="InterPro" id="IPR002637">
    <property type="entry name" value="RdgB/HAM1"/>
</dbReference>
<proteinExistence type="inferred from homology"/>
<dbReference type="GO" id="GO:0005737">
    <property type="term" value="C:cytoplasm"/>
    <property type="evidence" value="ECO:0007669"/>
    <property type="project" value="TreeGrafter"/>
</dbReference>
<comment type="function">
    <text evidence="7">Pyrophosphatase that catalyzes the hydrolysis of nucleoside triphosphates to their monophosphate derivatives, with a high preference for the non-canonical purine nucleotides XTP (xanthosine triphosphate), dITP (deoxyinosine triphosphate) and ITP. Seems to function as a house-cleaning enzyme that removes non-canonical purine nucleotides from the nucleotide pool, thus preventing their incorporation into DNA/RNA and avoiding chromosomal lesions.</text>
</comment>
<dbReference type="InterPro" id="IPR020922">
    <property type="entry name" value="dITP/XTP_pyrophosphatase"/>
</dbReference>
<dbReference type="GO" id="GO:0009146">
    <property type="term" value="P:purine nucleoside triphosphate catabolic process"/>
    <property type="evidence" value="ECO:0007669"/>
    <property type="project" value="UniProtKB-UniRule"/>
</dbReference>
<dbReference type="NCBIfam" id="NF011396">
    <property type="entry name" value="PRK14821.1"/>
    <property type="match status" value="1"/>
</dbReference>
<evidence type="ECO:0000256" key="6">
    <source>
        <dbReference type="ARBA" id="ARBA00023080"/>
    </source>
</evidence>
<feature type="binding site" evidence="7">
    <location>
        <begin position="7"/>
        <end position="12"/>
    </location>
    <ligand>
        <name>substrate</name>
    </ligand>
</feature>
<protein>
    <recommendedName>
        <fullName evidence="7">dITP/XTP pyrophosphatase</fullName>
        <ecNumber evidence="7">3.6.1.66</ecNumber>
    </recommendedName>
    <alternativeName>
        <fullName evidence="7">Non-canonical purine NTP pyrophosphatase</fullName>
    </alternativeName>
    <alternativeName>
        <fullName evidence="7">Non-standard purine NTP pyrophosphatase</fullName>
    </alternativeName>
    <alternativeName>
        <fullName evidence="7">Nucleoside-triphosphate diphosphatase</fullName>
    </alternativeName>
    <alternativeName>
        <fullName evidence="7">Nucleoside-triphosphate pyrophosphatase</fullName>
        <shortName evidence="7">NTPase</shortName>
    </alternativeName>
</protein>
<dbReference type="GO" id="GO:0035870">
    <property type="term" value="F:dITP diphosphatase activity"/>
    <property type="evidence" value="ECO:0007669"/>
    <property type="project" value="UniProtKB-UniRule"/>
</dbReference>
<comment type="similarity">
    <text evidence="1 7 8">Belongs to the HAM1 NTPase family.</text>
</comment>
<dbReference type="Gene3D" id="3.90.950.10">
    <property type="match status" value="1"/>
</dbReference>
<dbReference type="NCBIfam" id="TIGR00042">
    <property type="entry name" value="RdgB/HAM1 family non-canonical purine NTP pyrophosphatase"/>
    <property type="match status" value="1"/>
</dbReference>
<feature type="binding site" evidence="7">
    <location>
        <position position="66"/>
    </location>
    <ligand>
        <name>Mg(2+)</name>
        <dbReference type="ChEBI" id="CHEBI:18420"/>
    </ligand>
</feature>
<keyword evidence="4 7" id="KW-0378">Hydrolase</keyword>
<dbReference type="EC" id="3.6.1.66" evidence="7"/>
<feature type="binding site" evidence="7">
    <location>
        <position position="67"/>
    </location>
    <ligand>
        <name>substrate</name>
    </ligand>
</feature>
<evidence type="ECO:0000256" key="3">
    <source>
        <dbReference type="ARBA" id="ARBA00022741"/>
    </source>
</evidence>
<evidence type="ECO:0000256" key="5">
    <source>
        <dbReference type="ARBA" id="ARBA00022842"/>
    </source>
</evidence>
<comment type="catalytic activity">
    <reaction evidence="7">
        <text>XTP + H2O = XMP + diphosphate + H(+)</text>
        <dbReference type="Rhea" id="RHEA:28610"/>
        <dbReference type="ChEBI" id="CHEBI:15377"/>
        <dbReference type="ChEBI" id="CHEBI:15378"/>
        <dbReference type="ChEBI" id="CHEBI:33019"/>
        <dbReference type="ChEBI" id="CHEBI:57464"/>
        <dbReference type="ChEBI" id="CHEBI:61314"/>
        <dbReference type="EC" id="3.6.1.66"/>
    </reaction>
</comment>
<dbReference type="InterPro" id="IPR029001">
    <property type="entry name" value="ITPase-like_fam"/>
</dbReference>
<dbReference type="Proteomes" id="UP000011688">
    <property type="component" value="Unassembled WGS sequence"/>
</dbReference>
<feature type="binding site" evidence="7">
    <location>
        <begin position="166"/>
        <end position="167"/>
    </location>
    <ligand>
        <name>substrate</name>
    </ligand>
</feature>
<keyword evidence="2 7" id="KW-0479">Metal-binding</keyword>
<dbReference type="GO" id="GO:0017111">
    <property type="term" value="F:ribonucleoside triphosphate phosphatase activity"/>
    <property type="evidence" value="ECO:0007669"/>
    <property type="project" value="InterPro"/>
</dbReference>
<dbReference type="GO" id="GO:0036222">
    <property type="term" value="F:XTP diphosphatase activity"/>
    <property type="evidence" value="ECO:0007669"/>
    <property type="project" value="UniProtKB-UniRule"/>
</dbReference>
<comment type="subunit">
    <text evidence="7">Homodimer.</text>
</comment>
<evidence type="ECO:0000256" key="8">
    <source>
        <dbReference type="RuleBase" id="RU003781"/>
    </source>
</evidence>
<dbReference type="GO" id="GO:0000166">
    <property type="term" value="F:nucleotide binding"/>
    <property type="evidence" value="ECO:0007669"/>
    <property type="project" value="UniProtKB-KW"/>
</dbReference>
<dbReference type="GO" id="GO:0009117">
    <property type="term" value="P:nucleotide metabolic process"/>
    <property type="evidence" value="ECO:0007669"/>
    <property type="project" value="UniProtKB-KW"/>
</dbReference>
<evidence type="ECO:0000256" key="1">
    <source>
        <dbReference type="ARBA" id="ARBA00008023"/>
    </source>
</evidence>
<comment type="caution">
    <text evidence="9">The sequence shown here is derived from an EMBL/GenBank/DDBJ whole genome shotgun (WGS) entry which is preliminary data.</text>
</comment>
<evidence type="ECO:0000256" key="2">
    <source>
        <dbReference type="ARBA" id="ARBA00022723"/>
    </source>
</evidence>
<gene>
    <name evidence="9" type="ORF">C491_00460</name>
</gene>